<dbReference type="AlphaFoldDB" id="G3I8E6"/>
<evidence type="ECO:0000313" key="3">
    <source>
        <dbReference type="Proteomes" id="UP000001075"/>
    </source>
</evidence>
<protein>
    <submittedName>
        <fullName evidence="2">Uncharacterized protein</fullName>
    </submittedName>
</protein>
<feature type="chain" id="PRO_5003445246" evidence="1">
    <location>
        <begin position="18"/>
        <end position="50"/>
    </location>
</feature>
<dbReference type="EMBL" id="JH001499">
    <property type="protein sequence ID" value="EGW10069.1"/>
    <property type="molecule type" value="Genomic_DNA"/>
</dbReference>
<accession>G3I8E6</accession>
<evidence type="ECO:0000256" key="1">
    <source>
        <dbReference type="SAM" id="SignalP"/>
    </source>
</evidence>
<evidence type="ECO:0000313" key="2">
    <source>
        <dbReference type="EMBL" id="EGW10069.1"/>
    </source>
</evidence>
<organism evidence="2 3">
    <name type="scientific">Cricetulus griseus</name>
    <name type="common">Chinese hamster</name>
    <name type="synonym">Cricetulus barabensis griseus</name>
    <dbReference type="NCBI Taxonomy" id="10029"/>
    <lineage>
        <taxon>Eukaryota</taxon>
        <taxon>Metazoa</taxon>
        <taxon>Chordata</taxon>
        <taxon>Craniata</taxon>
        <taxon>Vertebrata</taxon>
        <taxon>Euteleostomi</taxon>
        <taxon>Mammalia</taxon>
        <taxon>Eutheria</taxon>
        <taxon>Euarchontoglires</taxon>
        <taxon>Glires</taxon>
        <taxon>Rodentia</taxon>
        <taxon>Myomorpha</taxon>
        <taxon>Muroidea</taxon>
        <taxon>Cricetidae</taxon>
        <taxon>Cricetinae</taxon>
        <taxon>Cricetulus</taxon>
    </lineage>
</organism>
<dbReference type="InParanoid" id="G3I8E6"/>
<dbReference type="Proteomes" id="UP000001075">
    <property type="component" value="Unassembled WGS sequence"/>
</dbReference>
<reference evidence="3" key="1">
    <citation type="journal article" date="2011" name="Nat. Biotechnol.">
        <title>The genomic sequence of the Chinese hamster ovary (CHO)-K1 cell line.</title>
        <authorList>
            <person name="Xu X."/>
            <person name="Nagarajan H."/>
            <person name="Lewis N.E."/>
            <person name="Pan S."/>
            <person name="Cai Z."/>
            <person name="Liu X."/>
            <person name="Chen W."/>
            <person name="Xie M."/>
            <person name="Wang W."/>
            <person name="Hammond S."/>
            <person name="Andersen M.R."/>
            <person name="Neff N."/>
            <person name="Passarelli B."/>
            <person name="Koh W."/>
            <person name="Fan H.C."/>
            <person name="Wang J."/>
            <person name="Gui Y."/>
            <person name="Lee K.H."/>
            <person name="Betenbaugh M.J."/>
            <person name="Quake S.R."/>
            <person name="Famili I."/>
            <person name="Palsson B.O."/>
            <person name="Wang J."/>
        </authorList>
    </citation>
    <scope>NUCLEOTIDE SEQUENCE [LARGE SCALE GENOMIC DNA]</scope>
    <source>
        <strain evidence="3">CHO K1 cell line</strain>
    </source>
</reference>
<sequence length="50" mass="5542">MVWWIRVCTALAEGLSSIPIISEGWLTTTCSSSSRSMTSDHHQPLLTHIT</sequence>
<proteinExistence type="predicted"/>
<name>G3I8E6_CRIGR</name>
<keyword evidence="1" id="KW-0732">Signal</keyword>
<feature type="signal peptide" evidence="1">
    <location>
        <begin position="1"/>
        <end position="17"/>
    </location>
</feature>
<gene>
    <name evidence="2" type="ORF">I79_019810</name>
</gene>